<feature type="compositionally biased region" description="Basic and acidic residues" evidence="1">
    <location>
        <begin position="40"/>
        <end position="51"/>
    </location>
</feature>
<comment type="caution">
    <text evidence="2">The sequence shown here is derived from an EMBL/GenBank/DDBJ whole genome shotgun (WGS) entry which is preliminary data.</text>
</comment>
<evidence type="ECO:0000256" key="1">
    <source>
        <dbReference type="SAM" id="MobiDB-lite"/>
    </source>
</evidence>
<reference evidence="2 3" key="1">
    <citation type="submission" date="2018-11" db="EMBL/GenBank/DDBJ databases">
        <title>Genome sequence and assembly of Colletotrichum spinosum.</title>
        <authorList>
            <person name="Gan P."/>
            <person name="Shirasu K."/>
        </authorList>
    </citation>
    <scope>NUCLEOTIDE SEQUENCE [LARGE SCALE GENOMIC DNA]</scope>
    <source>
        <strain evidence="2 3">CBS 515.97</strain>
    </source>
</reference>
<protein>
    <submittedName>
        <fullName evidence="2">Uncharacterized protein</fullName>
    </submittedName>
</protein>
<evidence type="ECO:0000313" key="2">
    <source>
        <dbReference type="EMBL" id="TDZ31101.1"/>
    </source>
</evidence>
<proteinExistence type="predicted"/>
<sequence>MSPDPPRDNRAVPPQRRGKAGDIGSLARVPNGSTDVTVLDDARPVTSDDKIGCSSEALEPANVLTEKSPNETGRKTKSSSSRKKNWTHLSIVASPTWVFEVTVSTNQASSQQVYQWSVMIMVKEGLKNRPVLVLQLLEDEKYRVFEFFTFDMKGPFRKTAHNYLAADGRDYDPAITPPVNLICFVDVEGNPTSLHKRSWLKCVEPRALKKHELREPDGGSILVRPKDRKMINTMINDCHLPGT</sequence>
<keyword evidence="3" id="KW-1185">Reference proteome</keyword>
<dbReference type="AlphaFoldDB" id="A0A4R8PYU9"/>
<organism evidence="2 3">
    <name type="scientific">Colletotrichum spinosum</name>
    <dbReference type="NCBI Taxonomy" id="1347390"/>
    <lineage>
        <taxon>Eukaryota</taxon>
        <taxon>Fungi</taxon>
        <taxon>Dikarya</taxon>
        <taxon>Ascomycota</taxon>
        <taxon>Pezizomycotina</taxon>
        <taxon>Sordariomycetes</taxon>
        <taxon>Hypocreomycetidae</taxon>
        <taxon>Glomerellales</taxon>
        <taxon>Glomerellaceae</taxon>
        <taxon>Colletotrichum</taxon>
        <taxon>Colletotrichum orbiculare species complex</taxon>
    </lineage>
</organism>
<feature type="compositionally biased region" description="Basic and acidic residues" evidence="1">
    <location>
        <begin position="1"/>
        <end position="10"/>
    </location>
</feature>
<evidence type="ECO:0000313" key="3">
    <source>
        <dbReference type="Proteomes" id="UP000295083"/>
    </source>
</evidence>
<dbReference type="Proteomes" id="UP000295083">
    <property type="component" value="Unassembled WGS sequence"/>
</dbReference>
<name>A0A4R8PYU9_9PEZI</name>
<feature type="compositionally biased region" description="Basic residues" evidence="1">
    <location>
        <begin position="75"/>
        <end position="84"/>
    </location>
</feature>
<dbReference type="EMBL" id="QAPG01000109">
    <property type="protein sequence ID" value="TDZ31101.1"/>
    <property type="molecule type" value="Genomic_DNA"/>
</dbReference>
<accession>A0A4R8PYU9</accession>
<gene>
    <name evidence="2" type="ORF">C8035_v001477</name>
</gene>
<feature type="region of interest" description="Disordered" evidence="1">
    <location>
        <begin position="1"/>
        <end position="84"/>
    </location>
</feature>